<dbReference type="PANTHER" id="PTHR30486">
    <property type="entry name" value="TWITCHING MOTILITY PROTEIN PILT"/>
    <property type="match status" value="1"/>
</dbReference>
<organism evidence="3 4">
    <name type="scientific">Azotobacter bryophylli</name>
    <dbReference type="NCBI Taxonomy" id="1986537"/>
    <lineage>
        <taxon>Bacteria</taxon>
        <taxon>Pseudomonadati</taxon>
        <taxon>Pseudomonadota</taxon>
        <taxon>Gammaproteobacteria</taxon>
        <taxon>Pseudomonadales</taxon>
        <taxon>Pseudomonadaceae</taxon>
        <taxon>Azotobacter</taxon>
    </lineage>
</organism>
<evidence type="ECO:0000313" key="4">
    <source>
        <dbReference type="Proteomes" id="UP001595457"/>
    </source>
</evidence>
<protein>
    <submittedName>
        <fullName evidence="3">ATPase, T2SS/T4P/T4SS family</fullName>
    </submittedName>
</protein>
<keyword evidence="4" id="KW-1185">Reference proteome</keyword>
<name>A0ABV7AWX9_9GAMM</name>
<comment type="caution">
    <text evidence="3">The sequence shown here is derived from an EMBL/GenBank/DDBJ whole genome shotgun (WGS) entry which is preliminary data.</text>
</comment>
<dbReference type="InterPro" id="IPR050921">
    <property type="entry name" value="T4SS_GSP_E_ATPase"/>
</dbReference>
<dbReference type="Gene3D" id="3.40.50.300">
    <property type="entry name" value="P-loop containing nucleotide triphosphate hydrolases"/>
    <property type="match status" value="1"/>
</dbReference>
<proteinExistence type="inferred from homology"/>
<dbReference type="Pfam" id="PF00437">
    <property type="entry name" value="T2SSE"/>
    <property type="match status" value="1"/>
</dbReference>
<reference evidence="4" key="1">
    <citation type="journal article" date="2019" name="Int. J. Syst. Evol. Microbiol.">
        <title>The Global Catalogue of Microorganisms (GCM) 10K type strain sequencing project: providing services to taxonomists for standard genome sequencing and annotation.</title>
        <authorList>
            <consortium name="The Broad Institute Genomics Platform"/>
            <consortium name="The Broad Institute Genome Sequencing Center for Infectious Disease"/>
            <person name="Wu L."/>
            <person name="Ma J."/>
        </authorList>
    </citation>
    <scope>NUCLEOTIDE SEQUENCE [LARGE SCALE GENOMIC DNA]</scope>
    <source>
        <strain evidence="4">KCTC 62195</strain>
    </source>
</reference>
<dbReference type="SUPFAM" id="SSF52540">
    <property type="entry name" value="P-loop containing nucleoside triphosphate hydrolases"/>
    <property type="match status" value="1"/>
</dbReference>
<evidence type="ECO:0000256" key="1">
    <source>
        <dbReference type="ARBA" id="ARBA00006611"/>
    </source>
</evidence>
<sequence length="312" mass="33927">MSVISEAQFVDLYLGVDFCDVKGLDGASAHYIEAPAAWQAALETLRLRCNERFAADQDPEFSIIEDGVVLRVTQLLDAHGQTVFVLNKSSAVIRNFQYLGFPDEVVAALLNKQQRGLVMFCGESGTGKTSSAASLVVARLQACGGIAFAVEDPQETNLHGPHGQGRCIQVQVSRRTGGYEEALLRSLRARADQILIGEMRDTPTAAQTVRAAINGYFMITTLHAGSIEQGIERLASTAQPEIPNAREILAQGLIAVIWQTIESGVDGRRQLKSKSLLLTGQDGPGIREKIRTGHIELIAQDVENQSKRSLWT</sequence>
<accession>A0ABV7AWX9</accession>
<feature type="domain" description="Bacterial type II secretion system protein E" evidence="2">
    <location>
        <begin position="52"/>
        <end position="259"/>
    </location>
</feature>
<dbReference type="Proteomes" id="UP001595457">
    <property type="component" value="Unassembled WGS sequence"/>
</dbReference>
<dbReference type="InterPro" id="IPR001482">
    <property type="entry name" value="T2SS/T4SS_dom"/>
</dbReference>
<gene>
    <name evidence="3" type="ORF">ACFOJE_16810</name>
</gene>
<evidence type="ECO:0000259" key="2">
    <source>
        <dbReference type="Pfam" id="PF00437"/>
    </source>
</evidence>
<evidence type="ECO:0000313" key="3">
    <source>
        <dbReference type="EMBL" id="MFC2973865.1"/>
    </source>
</evidence>
<dbReference type="PANTHER" id="PTHR30486:SF6">
    <property type="entry name" value="TYPE IV PILUS RETRACTATION ATPASE PILT"/>
    <property type="match status" value="1"/>
</dbReference>
<comment type="similarity">
    <text evidence="1">Belongs to the GSP E family.</text>
</comment>
<dbReference type="EMBL" id="JBHRSJ010000034">
    <property type="protein sequence ID" value="MFC2973865.1"/>
    <property type="molecule type" value="Genomic_DNA"/>
</dbReference>
<dbReference type="InterPro" id="IPR027417">
    <property type="entry name" value="P-loop_NTPase"/>
</dbReference>
<dbReference type="RefSeq" id="WP_377815784.1">
    <property type="nucleotide sequence ID" value="NZ_JBHRSJ010000034.1"/>
</dbReference>